<dbReference type="AlphaFoldDB" id="A0A1F6CWG1"/>
<dbReference type="GO" id="GO:0006310">
    <property type="term" value="P:DNA recombination"/>
    <property type="evidence" value="ECO:0007669"/>
    <property type="project" value="UniProtKB-KW"/>
</dbReference>
<name>A0A1F6CWG1_HANXR</name>
<comment type="similarity">
    <text evidence="2">In the N-terminal section; belongs to the transposase 2 family.</text>
</comment>
<evidence type="ECO:0000256" key="5">
    <source>
        <dbReference type="ARBA" id="ARBA00023172"/>
    </source>
</evidence>
<comment type="caution">
    <text evidence="8">The sequence shown here is derived from an EMBL/GenBank/DDBJ whole genome shotgun (WGS) entry which is preliminary data.</text>
</comment>
<organism evidence="8 9">
    <name type="scientific">Handelsmanbacteria sp. (strain RIFCSPLOWO2_12_FULL_64_10)</name>
    <dbReference type="NCBI Taxonomy" id="1817868"/>
    <lineage>
        <taxon>Bacteria</taxon>
        <taxon>Candidatus Handelsmaniibacteriota</taxon>
    </lineage>
</organism>
<dbReference type="InterPro" id="IPR051399">
    <property type="entry name" value="RNA-guided_DNA_endo/Transpos"/>
</dbReference>
<evidence type="ECO:0000256" key="4">
    <source>
        <dbReference type="ARBA" id="ARBA00023125"/>
    </source>
</evidence>
<dbReference type="Pfam" id="PF01385">
    <property type="entry name" value="OrfB_IS605"/>
    <property type="match status" value="1"/>
</dbReference>
<dbReference type="Proteomes" id="UP000178606">
    <property type="component" value="Unassembled WGS sequence"/>
</dbReference>
<dbReference type="PANTHER" id="PTHR30405">
    <property type="entry name" value="TRANSPOSASE"/>
    <property type="match status" value="1"/>
</dbReference>
<feature type="domain" description="Probable transposase IS891/IS1136/IS1341" evidence="6">
    <location>
        <begin position="159"/>
        <end position="235"/>
    </location>
</feature>
<dbReference type="PANTHER" id="PTHR30405:SF11">
    <property type="entry name" value="RNA-GUIDED DNA ENDONUCLEASE RV2885C-RELATED"/>
    <property type="match status" value="1"/>
</dbReference>
<evidence type="ECO:0000256" key="3">
    <source>
        <dbReference type="ARBA" id="ARBA00022578"/>
    </source>
</evidence>
<keyword evidence="5" id="KW-0233">DNA recombination</keyword>
<evidence type="ECO:0000313" key="8">
    <source>
        <dbReference type="EMBL" id="OGG53447.1"/>
    </source>
</evidence>
<dbReference type="NCBIfam" id="TIGR01766">
    <property type="entry name" value="IS200/IS605 family accessory protein TnpB-like domain"/>
    <property type="match status" value="1"/>
</dbReference>
<dbReference type="InterPro" id="IPR001959">
    <property type="entry name" value="Transposase"/>
</dbReference>
<protein>
    <submittedName>
        <fullName evidence="8">Transposase</fullName>
    </submittedName>
</protein>
<keyword evidence="3" id="KW-0815">Transposition</keyword>
<gene>
    <name evidence="8" type="ORF">A3F84_12720</name>
</gene>
<evidence type="ECO:0000256" key="2">
    <source>
        <dbReference type="ARBA" id="ARBA00011044"/>
    </source>
</evidence>
<sequence length="358" mass="39944">MKLTAQVKLCPSPEQAQALKKTLEVANAACNHISAWAWENKTFGQYRIQKGVYGEVKALFGLTAQVVVRCIAKVADAYKLDRKKKRTFRPHGSIAYDDRILRWYVDRGEVSIWADGKRRRVPFICGDQQRKLLASRQGESDLVFFGGNFYLLATCNVVDPTPTETKGFLGVDLGIKNIATDSTGETFSGGLVNGLRKRHAKLRAQLQAKGTKSAKRLLKKRRRKEARFARYVNHCISKKLVVKAKDTGKGIALENLKGIRSRITVHRSQRRIQHSWAFAQLRAFIEYKAKLAGVPIVLVDPRNTSRTCPKCGCVDKANRSSQAVFSCVSCAFSGHADHVAADIIRRVAVNRPYADAAD</sequence>
<accession>A0A1F6CWG1</accession>
<dbReference type="EMBL" id="MFKF01000121">
    <property type="protein sequence ID" value="OGG53447.1"/>
    <property type="molecule type" value="Genomic_DNA"/>
</dbReference>
<feature type="domain" description="Cas12f1-like TNB" evidence="7">
    <location>
        <begin position="278"/>
        <end position="342"/>
    </location>
</feature>
<dbReference type="GO" id="GO:0032196">
    <property type="term" value="P:transposition"/>
    <property type="evidence" value="ECO:0007669"/>
    <property type="project" value="UniProtKB-KW"/>
</dbReference>
<reference evidence="8 9" key="1">
    <citation type="journal article" date="2016" name="Nat. Commun.">
        <title>Thousands of microbial genomes shed light on interconnected biogeochemical processes in an aquifer system.</title>
        <authorList>
            <person name="Anantharaman K."/>
            <person name="Brown C.T."/>
            <person name="Hug L.A."/>
            <person name="Sharon I."/>
            <person name="Castelle C.J."/>
            <person name="Probst A.J."/>
            <person name="Thomas B.C."/>
            <person name="Singh A."/>
            <person name="Wilkins M.J."/>
            <person name="Karaoz U."/>
            <person name="Brodie E.L."/>
            <person name="Williams K.H."/>
            <person name="Hubbard S.S."/>
            <person name="Banfield J.F."/>
        </authorList>
    </citation>
    <scope>NUCLEOTIDE SEQUENCE [LARGE SCALE GENOMIC DNA]</scope>
    <source>
        <strain evidence="9">RIFCSPLOWO2_12_FULL_64_10</strain>
    </source>
</reference>
<comment type="similarity">
    <text evidence="1">In the C-terminal section; belongs to the transposase 35 family.</text>
</comment>
<evidence type="ECO:0000259" key="6">
    <source>
        <dbReference type="Pfam" id="PF01385"/>
    </source>
</evidence>
<proteinExistence type="inferred from homology"/>
<dbReference type="NCBIfam" id="NF040570">
    <property type="entry name" value="guided_TnpB"/>
    <property type="match status" value="1"/>
</dbReference>
<dbReference type="Pfam" id="PF07282">
    <property type="entry name" value="Cas12f1-like_TNB"/>
    <property type="match status" value="1"/>
</dbReference>
<evidence type="ECO:0000259" key="7">
    <source>
        <dbReference type="Pfam" id="PF07282"/>
    </source>
</evidence>
<dbReference type="InterPro" id="IPR010095">
    <property type="entry name" value="Cas12f1-like_TNB"/>
</dbReference>
<keyword evidence="4" id="KW-0238">DNA-binding</keyword>
<dbReference type="GO" id="GO:0003677">
    <property type="term" value="F:DNA binding"/>
    <property type="evidence" value="ECO:0007669"/>
    <property type="project" value="UniProtKB-KW"/>
</dbReference>
<evidence type="ECO:0000313" key="9">
    <source>
        <dbReference type="Proteomes" id="UP000178606"/>
    </source>
</evidence>
<evidence type="ECO:0000256" key="1">
    <source>
        <dbReference type="ARBA" id="ARBA00008761"/>
    </source>
</evidence>